<dbReference type="Proteomes" id="UP001279734">
    <property type="component" value="Unassembled WGS sequence"/>
</dbReference>
<name>A0AAD3S2G1_NEPGR</name>
<dbReference type="AlphaFoldDB" id="A0AAD3S2G1"/>
<protein>
    <recommendedName>
        <fullName evidence="2">DUF4378 domain-containing protein</fullName>
    </recommendedName>
</protein>
<evidence type="ECO:0000313" key="4">
    <source>
        <dbReference type="Proteomes" id="UP001279734"/>
    </source>
</evidence>
<dbReference type="EMBL" id="BSYO01000004">
    <property type="protein sequence ID" value="GMH03202.1"/>
    <property type="molecule type" value="Genomic_DNA"/>
</dbReference>
<gene>
    <name evidence="3" type="ORF">Nepgr_005041</name>
</gene>
<evidence type="ECO:0000256" key="1">
    <source>
        <dbReference type="SAM" id="MobiDB-lite"/>
    </source>
</evidence>
<organism evidence="3 4">
    <name type="scientific">Nepenthes gracilis</name>
    <name type="common">Slender pitcher plant</name>
    <dbReference type="NCBI Taxonomy" id="150966"/>
    <lineage>
        <taxon>Eukaryota</taxon>
        <taxon>Viridiplantae</taxon>
        <taxon>Streptophyta</taxon>
        <taxon>Embryophyta</taxon>
        <taxon>Tracheophyta</taxon>
        <taxon>Spermatophyta</taxon>
        <taxon>Magnoliopsida</taxon>
        <taxon>eudicotyledons</taxon>
        <taxon>Gunneridae</taxon>
        <taxon>Pentapetalae</taxon>
        <taxon>Caryophyllales</taxon>
        <taxon>Nepenthaceae</taxon>
        <taxon>Nepenthes</taxon>
    </lineage>
</organism>
<dbReference type="PANTHER" id="PTHR37613">
    <property type="entry name" value="DUF4378 DOMAIN PROTEIN"/>
    <property type="match status" value="1"/>
</dbReference>
<feature type="compositionally biased region" description="Basic and acidic residues" evidence="1">
    <location>
        <begin position="103"/>
        <end position="114"/>
    </location>
</feature>
<dbReference type="PANTHER" id="PTHR37613:SF4">
    <property type="entry name" value="DUF4378 DOMAIN-CONTAINING PROTEIN"/>
    <property type="match status" value="1"/>
</dbReference>
<dbReference type="InterPro" id="IPR025486">
    <property type="entry name" value="DUF4378"/>
</dbReference>
<reference evidence="3" key="1">
    <citation type="submission" date="2023-05" db="EMBL/GenBank/DDBJ databases">
        <title>Nepenthes gracilis genome sequencing.</title>
        <authorList>
            <person name="Fukushima K."/>
        </authorList>
    </citation>
    <scope>NUCLEOTIDE SEQUENCE</scope>
    <source>
        <strain evidence="3">SING2019-196</strain>
    </source>
</reference>
<accession>A0AAD3S2G1</accession>
<proteinExistence type="predicted"/>
<evidence type="ECO:0000313" key="3">
    <source>
        <dbReference type="EMBL" id="GMH03202.1"/>
    </source>
</evidence>
<sequence>MASTPTTKAAKKQGSPKRLGEFIKEQQEPFVLEVYLLERRNSRKSSNGSSSKLLKRSVRKCGVENRRKGTNFVRALCEKLASINEILGFKSSYIKDGKNVGDFNEEGRRTKEAEESGGDTSASCTAVSNTGSETEIETEEVSINTNQNPRQFNTEENESATDRMLKWRFAEESKQCSPVSVLDHVEALPVYNERQDAMLKHDVPPSTASLSLASTVTKGSIFSGSLWELLAHSRSEKPGCPSIEGLRGFIGSSPCSQPKTSRKVLTRQLLFDCVREVVESHERKQRRTQKAQPLIVLEEVKRIMCENVKAWANQSADKTGITRLLQSDVLGSTEKLSDFEVTRRETMTEIGDGIFEEIKDEVVKELVHHFCTAIFTSCRRVAAYNPN</sequence>
<feature type="region of interest" description="Disordered" evidence="1">
    <location>
        <begin position="1"/>
        <end position="22"/>
    </location>
</feature>
<keyword evidence="4" id="KW-1185">Reference proteome</keyword>
<feature type="compositionally biased region" description="Polar residues" evidence="1">
    <location>
        <begin position="118"/>
        <end position="127"/>
    </location>
</feature>
<feature type="domain" description="DUF4378" evidence="2">
    <location>
        <begin position="237"/>
        <end position="361"/>
    </location>
</feature>
<dbReference type="Pfam" id="PF14309">
    <property type="entry name" value="DUF4378"/>
    <property type="match status" value="1"/>
</dbReference>
<comment type="caution">
    <text evidence="3">The sequence shown here is derived from an EMBL/GenBank/DDBJ whole genome shotgun (WGS) entry which is preliminary data.</text>
</comment>
<evidence type="ECO:0000259" key="2">
    <source>
        <dbReference type="Pfam" id="PF14309"/>
    </source>
</evidence>
<feature type="region of interest" description="Disordered" evidence="1">
    <location>
        <begin position="103"/>
        <end position="133"/>
    </location>
</feature>